<protein>
    <submittedName>
        <fullName evidence="1">Unannotated protein</fullName>
    </submittedName>
</protein>
<dbReference type="GO" id="GO:0005829">
    <property type="term" value="C:cytosol"/>
    <property type="evidence" value="ECO:0007669"/>
    <property type="project" value="TreeGrafter"/>
</dbReference>
<dbReference type="EMBL" id="CAFBNR010000015">
    <property type="protein sequence ID" value="CAB4959064.1"/>
    <property type="molecule type" value="Genomic_DNA"/>
</dbReference>
<dbReference type="Pfam" id="PF03883">
    <property type="entry name" value="H2O2_YaaD"/>
    <property type="match status" value="1"/>
</dbReference>
<dbReference type="InterPro" id="IPR005583">
    <property type="entry name" value="YaaA"/>
</dbReference>
<sequence length="244" mass="26147">MASLFILLPPSEGKAEGGAANKPWRESSGACGKSLTTQRETLVDRLHSLKGGDATLLGVKGKHLDRARVANTSLHGSPSLPAFERYTGVVWDHLDIATLTAAQRNRALSSIIVISGLLGAVGADEPVPDYRLKMGSRLAPFGLLSRWWHDDLSAMLNKKFKGAVVVDLLPQEHRAAFTLDTDIVAKHIVVAINEKSGKAGGHDAKAAKGRLARHLVQTCTSASQATKSLQSFRDPRFVVTTDLA</sequence>
<reference evidence="1" key="1">
    <citation type="submission" date="2020-05" db="EMBL/GenBank/DDBJ databases">
        <authorList>
            <person name="Chiriac C."/>
            <person name="Salcher M."/>
            <person name="Ghai R."/>
            <person name="Kavagutti S V."/>
        </authorList>
    </citation>
    <scope>NUCLEOTIDE SEQUENCE</scope>
</reference>
<proteinExistence type="predicted"/>
<dbReference type="PANTHER" id="PTHR30283:SF4">
    <property type="entry name" value="PEROXIDE STRESS RESISTANCE PROTEIN YAAA"/>
    <property type="match status" value="1"/>
</dbReference>
<dbReference type="GO" id="GO:0033194">
    <property type="term" value="P:response to hydroperoxide"/>
    <property type="evidence" value="ECO:0007669"/>
    <property type="project" value="TreeGrafter"/>
</dbReference>
<gene>
    <name evidence="1" type="ORF">UFOPK3879_00473</name>
</gene>
<accession>A0A6J7KZX6</accession>
<organism evidence="1">
    <name type="scientific">freshwater metagenome</name>
    <dbReference type="NCBI Taxonomy" id="449393"/>
    <lineage>
        <taxon>unclassified sequences</taxon>
        <taxon>metagenomes</taxon>
        <taxon>ecological metagenomes</taxon>
    </lineage>
</organism>
<dbReference type="PANTHER" id="PTHR30283">
    <property type="entry name" value="PEROXIDE STRESS RESPONSE PROTEIN YAAA"/>
    <property type="match status" value="1"/>
</dbReference>
<name>A0A6J7KZX6_9ZZZZ</name>
<dbReference type="AlphaFoldDB" id="A0A6J7KZX6"/>
<evidence type="ECO:0000313" key="1">
    <source>
        <dbReference type="EMBL" id="CAB4959064.1"/>
    </source>
</evidence>